<evidence type="ECO:0000313" key="3">
    <source>
        <dbReference type="Proteomes" id="UP001314635"/>
    </source>
</evidence>
<accession>A0ABS5GGI0</accession>
<organism evidence="2 3">
    <name type="scientific">Bradyrhizobium denitrificans</name>
    <dbReference type="NCBI Taxonomy" id="2734912"/>
    <lineage>
        <taxon>Bacteria</taxon>
        <taxon>Pseudomonadati</taxon>
        <taxon>Pseudomonadota</taxon>
        <taxon>Alphaproteobacteria</taxon>
        <taxon>Hyphomicrobiales</taxon>
        <taxon>Nitrobacteraceae</taxon>
        <taxon>Bradyrhizobium</taxon>
    </lineage>
</organism>
<feature type="region of interest" description="Disordered" evidence="1">
    <location>
        <begin position="56"/>
        <end position="78"/>
    </location>
</feature>
<dbReference type="Proteomes" id="UP001314635">
    <property type="component" value="Unassembled WGS sequence"/>
</dbReference>
<proteinExistence type="predicted"/>
<gene>
    <name evidence="2" type="ORF">JQ619_32305</name>
</gene>
<dbReference type="EMBL" id="JAFCLK010000041">
    <property type="protein sequence ID" value="MBR1140448.1"/>
    <property type="molecule type" value="Genomic_DNA"/>
</dbReference>
<keyword evidence="3" id="KW-1185">Reference proteome</keyword>
<evidence type="ECO:0000313" key="2">
    <source>
        <dbReference type="EMBL" id="MBR1140448.1"/>
    </source>
</evidence>
<sequence length="78" mass="8619">MAKKPGSNPKGEFAFFNVTYEDGSQRSNRRVPAELLGGLDGDEPARGFIMEQDRDIAEKSGRPPLQIKSLERVGAKKK</sequence>
<evidence type="ECO:0000256" key="1">
    <source>
        <dbReference type="SAM" id="MobiDB-lite"/>
    </source>
</evidence>
<reference evidence="3" key="1">
    <citation type="journal article" date="2021" name="ISME J.">
        <title>Evolutionary origin and ecological implication of a unique nif island in free-living Bradyrhizobium lineages.</title>
        <authorList>
            <person name="Tao J."/>
        </authorList>
    </citation>
    <scope>NUCLEOTIDE SEQUENCE [LARGE SCALE GENOMIC DNA]</scope>
    <source>
        <strain evidence="3">SZCCT0094</strain>
    </source>
</reference>
<comment type="caution">
    <text evidence="2">The sequence shown here is derived from an EMBL/GenBank/DDBJ whole genome shotgun (WGS) entry which is preliminary data.</text>
</comment>
<feature type="compositionally biased region" description="Basic and acidic residues" evidence="1">
    <location>
        <begin position="69"/>
        <end position="78"/>
    </location>
</feature>
<name>A0ABS5GGI0_9BRAD</name>
<dbReference type="RefSeq" id="WP_008963614.1">
    <property type="nucleotide sequence ID" value="NZ_JABFDP010000006.1"/>
</dbReference>
<protein>
    <submittedName>
        <fullName evidence="2">Uncharacterized protein</fullName>
    </submittedName>
</protein>